<feature type="transmembrane region" description="Helical" evidence="14">
    <location>
        <begin position="451"/>
        <end position="468"/>
    </location>
</feature>
<dbReference type="AlphaFoldDB" id="A0A6L9G8Y7"/>
<evidence type="ECO:0000256" key="7">
    <source>
        <dbReference type="ARBA" id="ARBA00022989"/>
    </source>
</evidence>
<dbReference type="InterPro" id="IPR038377">
    <property type="entry name" value="Na/Glc_symporter_sf"/>
</dbReference>
<dbReference type="InterPro" id="IPR011851">
    <property type="entry name" value="Na/Pro_symporter"/>
</dbReference>
<comment type="function">
    <text evidence="14">Catalyzes the sodium-dependent uptake of extracellular L-proline.</text>
</comment>
<keyword evidence="5 14" id="KW-0812">Transmembrane</keyword>
<protein>
    <recommendedName>
        <fullName evidence="14">Sodium/proline symporter</fullName>
    </recommendedName>
    <alternativeName>
        <fullName evidence="14">Proline permease</fullName>
    </alternativeName>
</protein>
<organism evidence="15 16">
    <name type="scientific">Glutamicibacter soli</name>
    <dbReference type="NCBI Taxonomy" id="453836"/>
    <lineage>
        <taxon>Bacteria</taxon>
        <taxon>Bacillati</taxon>
        <taxon>Actinomycetota</taxon>
        <taxon>Actinomycetes</taxon>
        <taxon>Micrococcales</taxon>
        <taxon>Micrococcaceae</taxon>
        <taxon>Glutamicibacter</taxon>
    </lineage>
</organism>
<feature type="transmembrane region" description="Helical" evidence="14">
    <location>
        <begin position="421"/>
        <end position="439"/>
    </location>
</feature>
<evidence type="ECO:0000256" key="9">
    <source>
        <dbReference type="ARBA" id="ARBA00023065"/>
    </source>
</evidence>
<evidence type="ECO:0000256" key="4">
    <source>
        <dbReference type="ARBA" id="ARBA00022475"/>
    </source>
</evidence>
<dbReference type="InterPro" id="IPR018212">
    <property type="entry name" value="Na/solute_symporter_CS"/>
</dbReference>
<dbReference type="PANTHER" id="PTHR48086">
    <property type="entry name" value="SODIUM/PROLINE SYMPORTER-RELATED"/>
    <property type="match status" value="1"/>
</dbReference>
<keyword evidence="10 14" id="KW-0472">Membrane</keyword>
<sequence>MSVEIVFLIIYFLAMAGIGFWAMKRGNADSEGFLLGGRSLGPGVTALRLQSSSMSGYMFMGAGSLGYTQGYFGMWYALGDLGGGILNLSVLGRRMRKLSQILGSITSIEYLEHRYPSKWIRLIAAPVALFCMFFYVLAQFIAGGRGLEMVSGVSFPVALAIAIGVIVLYTFMGGYLAVAYTDFVQAIIMVIGMVWILIATLIAIGGFAAGNNAIGEINPNMLTMWGADLGFEGQWGVILGALLVFSIGYMGWPHVVVSHMAMKKPSVARTAGVYSVIFNLLFIPGPYLVGMFALILLPNLANPETAIFAVADAVLPTFAVGIVMAAIMAAIMSTADALLLQAGTIASQDIYARFINKKMSDGQMVWVSRITVLALALVGYGIAAFDPPAVAAVVIFSTTVLGSAFVPSYVCAVWWKKANTVGAISSMIAGTLVSVLWQVSGLPDTTGIDPMVTGIVASTGAMIIGSLASQKSHPVPERIVRALDETAKVGPIPAKLLLGQDQLLAGQAEMAGRHE</sequence>
<comment type="caution">
    <text evidence="15">The sequence shown here is derived from an EMBL/GenBank/DDBJ whole genome shotgun (WGS) entry which is preliminary data.</text>
</comment>
<evidence type="ECO:0000256" key="2">
    <source>
        <dbReference type="ARBA" id="ARBA00006434"/>
    </source>
</evidence>
<dbReference type="InterPro" id="IPR050277">
    <property type="entry name" value="Sodium:Solute_Symporter"/>
</dbReference>
<evidence type="ECO:0000256" key="3">
    <source>
        <dbReference type="ARBA" id="ARBA00022448"/>
    </source>
</evidence>
<dbReference type="PROSITE" id="PS00457">
    <property type="entry name" value="NA_SOLUT_SYMP_2"/>
    <property type="match status" value="1"/>
</dbReference>
<evidence type="ECO:0000313" key="16">
    <source>
        <dbReference type="Proteomes" id="UP000477543"/>
    </source>
</evidence>
<gene>
    <name evidence="15" type="ORF">GT020_15115</name>
</gene>
<dbReference type="PROSITE" id="PS50283">
    <property type="entry name" value="NA_SOLUT_SYMP_3"/>
    <property type="match status" value="1"/>
</dbReference>
<feature type="transmembrane region" description="Helical" evidence="14">
    <location>
        <begin position="190"/>
        <end position="214"/>
    </location>
</feature>
<comment type="similarity">
    <text evidence="2 13">Belongs to the sodium:solute symporter (SSF) (TC 2.A.21) family.</text>
</comment>
<feature type="transmembrane region" description="Helical" evidence="14">
    <location>
        <begin position="234"/>
        <end position="252"/>
    </location>
</feature>
<dbReference type="GO" id="GO:0005886">
    <property type="term" value="C:plasma membrane"/>
    <property type="evidence" value="ECO:0007669"/>
    <property type="project" value="UniProtKB-SubCell"/>
</dbReference>
<keyword evidence="4 14" id="KW-1003">Cell membrane</keyword>
<feature type="transmembrane region" description="Helical" evidence="14">
    <location>
        <begin position="364"/>
        <end position="383"/>
    </location>
</feature>
<dbReference type="RefSeq" id="WP_161449849.1">
    <property type="nucleotide sequence ID" value="NZ_JBNBOD010000001.1"/>
</dbReference>
<name>A0A6L9G8Y7_9MICC</name>
<dbReference type="Pfam" id="PF00474">
    <property type="entry name" value="SSF"/>
    <property type="match status" value="1"/>
</dbReference>
<keyword evidence="6 14" id="KW-0769">Symport</keyword>
<keyword evidence="14" id="KW-0029">Amino-acid transport</keyword>
<feature type="transmembrane region" description="Helical" evidence="14">
    <location>
        <begin position="153"/>
        <end position="178"/>
    </location>
</feature>
<feature type="transmembrane region" description="Helical" evidence="14">
    <location>
        <begin position="6"/>
        <end position="23"/>
    </location>
</feature>
<keyword evidence="8 14" id="KW-0915">Sodium</keyword>
<keyword evidence="3 14" id="KW-0813">Transport</keyword>
<keyword evidence="7 14" id="KW-1133">Transmembrane helix</keyword>
<dbReference type="GO" id="GO:0015824">
    <property type="term" value="P:proline transport"/>
    <property type="evidence" value="ECO:0007669"/>
    <property type="project" value="UniProtKB-UniRule"/>
</dbReference>
<evidence type="ECO:0000256" key="13">
    <source>
        <dbReference type="RuleBase" id="RU362091"/>
    </source>
</evidence>
<dbReference type="CDD" id="cd11475">
    <property type="entry name" value="SLC5sbd_PutP"/>
    <property type="match status" value="1"/>
</dbReference>
<evidence type="ECO:0000256" key="14">
    <source>
        <dbReference type="RuleBase" id="RU366012"/>
    </source>
</evidence>
<comment type="subcellular location">
    <subcellularLocation>
        <location evidence="1 14">Cell membrane</location>
        <topology evidence="1 14">Multi-pass membrane protein</topology>
    </subcellularLocation>
</comment>
<evidence type="ECO:0000256" key="5">
    <source>
        <dbReference type="ARBA" id="ARBA00022692"/>
    </source>
</evidence>
<dbReference type="Gene3D" id="1.20.1730.10">
    <property type="entry name" value="Sodium/glucose cotransporter"/>
    <property type="match status" value="1"/>
</dbReference>
<dbReference type="GO" id="GO:0031402">
    <property type="term" value="F:sodium ion binding"/>
    <property type="evidence" value="ECO:0007669"/>
    <property type="project" value="UniProtKB-UniRule"/>
</dbReference>
<evidence type="ECO:0000256" key="1">
    <source>
        <dbReference type="ARBA" id="ARBA00004651"/>
    </source>
</evidence>
<keyword evidence="11 14" id="KW-0739">Sodium transport</keyword>
<dbReference type="PANTHER" id="PTHR48086:SF3">
    <property type="entry name" value="SODIUM_PROLINE SYMPORTER"/>
    <property type="match status" value="1"/>
</dbReference>
<evidence type="ECO:0000256" key="8">
    <source>
        <dbReference type="ARBA" id="ARBA00023053"/>
    </source>
</evidence>
<evidence type="ECO:0000256" key="10">
    <source>
        <dbReference type="ARBA" id="ARBA00023136"/>
    </source>
</evidence>
<feature type="transmembrane region" description="Helical" evidence="14">
    <location>
        <begin position="273"/>
        <end position="297"/>
    </location>
</feature>
<feature type="transmembrane region" description="Helical" evidence="14">
    <location>
        <begin position="389"/>
        <end position="414"/>
    </location>
</feature>
<evidence type="ECO:0000313" key="15">
    <source>
        <dbReference type="EMBL" id="NAZ17383.1"/>
    </source>
</evidence>
<reference evidence="15 16" key="1">
    <citation type="submission" date="2020-01" db="EMBL/GenBank/DDBJ databases">
        <title>Glutamicibacter soli M275.</title>
        <authorList>
            <person name="Meng X."/>
        </authorList>
    </citation>
    <scope>NUCLEOTIDE SEQUENCE [LARGE SCALE GENOMIC DNA]</scope>
    <source>
        <strain evidence="15 16">M275</strain>
    </source>
</reference>
<comment type="catalytic activity">
    <reaction evidence="12">
        <text>L-proline(in) + Na(+)(in) = L-proline(out) + Na(+)(out)</text>
        <dbReference type="Rhea" id="RHEA:28967"/>
        <dbReference type="ChEBI" id="CHEBI:29101"/>
        <dbReference type="ChEBI" id="CHEBI:60039"/>
    </reaction>
</comment>
<dbReference type="GO" id="GO:0005298">
    <property type="term" value="F:proline:sodium symporter activity"/>
    <property type="evidence" value="ECO:0007669"/>
    <property type="project" value="UniProtKB-UniRule"/>
</dbReference>
<dbReference type="Proteomes" id="UP000477543">
    <property type="component" value="Unassembled WGS sequence"/>
</dbReference>
<proteinExistence type="inferred from homology"/>
<evidence type="ECO:0000256" key="6">
    <source>
        <dbReference type="ARBA" id="ARBA00022847"/>
    </source>
</evidence>
<feature type="transmembrane region" description="Helical" evidence="14">
    <location>
        <begin position="73"/>
        <end position="91"/>
    </location>
</feature>
<feature type="transmembrane region" description="Helical" evidence="14">
    <location>
        <begin position="119"/>
        <end position="141"/>
    </location>
</feature>
<feature type="transmembrane region" description="Helical" evidence="14">
    <location>
        <begin position="317"/>
        <end position="343"/>
    </location>
</feature>
<evidence type="ECO:0000256" key="12">
    <source>
        <dbReference type="ARBA" id="ARBA00033708"/>
    </source>
</evidence>
<dbReference type="NCBIfam" id="TIGR00813">
    <property type="entry name" value="sss"/>
    <property type="match status" value="1"/>
</dbReference>
<dbReference type="InterPro" id="IPR001734">
    <property type="entry name" value="Na/solute_symporter"/>
</dbReference>
<accession>A0A6L9G8Y7</accession>
<dbReference type="EMBL" id="WYDN01000016">
    <property type="protein sequence ID" value="NAZ17383.1"/>
    <property type="molecule type" value="Genomic_DNA"/>
</dbReference>
<keyword evidence="9 14" id="KW-0406">Ion transport</keyword>
<evidence type="ECO:0000256" key="11">
    <source>
        <dbReference type="ARBA" id="ARBA00023201"/>
    </source>
</evidence>